<dbReference type="InterPro" id="IPR040260">
    <property type="entry name" value="RFA2-like"/>
</dbReference>
<evidence type="ECO:0000256" key="6">
    <source>
        <dbReference type="SAM" id="MobiDB-lite"/>
    </source>
</evidence>
<dbReference type="FunCoup" id="A0A1E1JSY4">
    <property type="interactions" value="875"/>
</dbReference>
<dbReference type="GO" id="GO:0006260">
    <property type="term" value="P:DNA replication"/>
    <property type="evidence" value="ECO:0007669"/>
    <property type="project" value="UniProtKB-KW"/>
</dbReference>
<feature type="region of interest" description="Disordered" evidence="6">
    <location>
        <begin position="18"/>
        <end position="41"/>
    </location>
</feature>
<evidence type="ECO:0000256" key="4">
    <source>
        <dbReference type="ARBA" id="ARBA00023125"/>
    </source>
</evidence>
<keyword evidence="10" id="KW-1185">Reference proteome</keyword>
<comment type="caution">
    <text evidence="9">The sequence shown here is derived from an EMBL/GenBank/DDBJ whole genome shotgun (WGS) entry which is preliminary data.</text>
</comment>
<name>A0A1E1JSY4_9HELO</name>
<dbReference type="InterPro" id="IPR014892">
    <property type="entry name" value="RPA_C"/>
</dbReference>
<feature type="domain" description="OB" evidence="7">
    <location>
        <begin position="76"/>
        <end position="140"/>
    </location>
</feature>
<evidence type="ECO:0000313" key="10">
    <source>
        <dbReference type="Proteomes" id="UP000178129"/>
    </source>
</evidence>
<dbReference type="GO" id="GO:0000724">
    <property type="term" value="P:double-strand break repair via homologous recombination"/>
    <property type="evidence" value="ECO:0007669"/>
    <property type="project" value="TreeGrafter"/>
</dbReference>
<evidence type="ECO:0000259" key="8">
    <source>
        <dbReference type="Pfam" id="PF08784"/>
    </source>
</evidence>
<keyword evidence="3" id="KW-0235">DNA replication</keyword>
<proteinExistence type="inferred from homology"/>
<protein>
    <submittedName>
        <fullName evidence="9">Related to replication protein A subunit</fullName>
    </submittedName>
</protein>
<dbReference type="SUPFAM" id="SSF46785">
    <property type="entry name" value="Winged helix' DNA-binding domain"/>
    <property type="match status" value="1"/>
</dbReference>
<evidence type="ECO:0000256" key="2">
    <source>
        <dbReference type="ARBA" id="ARBA00007815"/>
    </source>
</evidence>
<reference evidence="10" key="1">
    <citation type="submission" date="2016-03" db="EMBL/GenBank/DDBJ databases">
        <authorList>
            <person name="Ploux O."/>
        </authorList>
    </citation>
    <scope>NUCLEOTIDE SEQUENCE [LARGE SCALE GENOMIC DNA]</scope>
    <source>
        <strain evidence="10">UK7</strain>
    </source>
</reference>
<dbReference type="SUPFAM" id="SSF50249">
    <property type="entry name" value="Nucleic acid-binding proteins"/>
    <property type="match status" value="1"/>
</dbReference>
<dbReference type="Pfam" id="PF01336">
    <property type="entry name" value="tRNA_anti-codon"/>
    <property type="match status" value="1"/>
</dbReference>
<comment type="similarity">
    <text evidence="2">Belongs to the replication factor A protein 2 family.</text>
</comment>
<dbReference type="InterPro" id="IPR004365">
    <property type="entry name" value="NA-bd_OB_tRNA"/>
</dbReference>
<dbReference type="Gene3D" id="1.10.10.10">
    <property type="entry name" value="Winged helix-like DNA-binding domain superfamily/Winged helix DNA-binding domain"/>
    <property type="match status" value="1"/>
</dbReference>
<dbReference type="PANTHER" id="PTHR13989:SF16">
    <property type="entry name" value="REPLICATION PROTEIN A2"/>
    <property type="match status" value="1"/>
</dbReference>
<sequence>MANYGYQTTTYGAQGGADGGGFMGGSQQGSQESPGGNKTYGKETLRPVTIRQIIDAVQPHPDADFKIDGAEITQLTFIGQINQISSQATNTTFKLDDGTGLIEVKQWVDTDADPEAAKDLPKEGEYLRVWGRMKAFNNKRHVGAHMIRPVKDFNEIGYHLLEATAVHLYFVRGPIDANGGNGAVKGEGGGLFVDQNGGGGSTTGQSKALSMKISPTAKKVYEHLKNSPQNNEGLHVHNIAQEMGIPASLIFKAGDELLAEGAIYTTVDDETWAVLEY</sequence>
<gene>
    <name evidence="9" type="ORF">RCO7_04510</name>
</gene>
<dbReference type="GO" id="GO:0006289">
    <property type="term" value="P:nucleotide-excision repair"/>
    <property type="evidence" value="ECO:0007669"/>
    <property type="project" value="TreeGrafter"/>
</dbReference>
<evidence type="ECO:0000256" key="3">
    <source>
        <dbReference type="ARBA" id="ARBA00022705"/>
    </source>
</evidence>
<keyword evidence="5" id="KW-0539">Nucleus</keyword>
<dbReference type="STRING" id="914237.A0A1E1JSY4"/>
<dbReference type="Pfam" id="PF08784">
    <property type="entry name" value="RPA_C"/>
    <property type="match status" value="1"/>
</dbReference>
<dbReference type="InterPro" id="IPR012340">
    <property type="entry name" value="NA-bd_OB-fold"/>
</dbReference>
<feature type="domain" description="Replication protein A C-terminal" evidence="8">
    <location>
        <begin position="167"/>
        <end position="270"/>
    </location>
</feature>
<evidence type="ECO:0000259" key="7">
    <source>
        <dbReference type="Pfam" id="PF01336"/>
    </source>
</evidence>
<dbReference type="AlphaFoldDB" id="A0A1E1JSY4"/>
<dbReference type="InterPro" id="IPR014646">
    <property type="entry name" value="Rfa2/RPA32"/>
</dbReference>
<keyword evidence="4" id="KW-0238">DNA-binding</keyword>
<dbReference type="GO" id="GO:0035861">
    <property type="term" value="C:site of double-strand break"/>
    <property type="evidence" value="ECO:0007669"/>
    <property type="project" value="TreeGrafter"/>
</dbReference>
<dbReference type="PANTHER" id="PTHR13989">
    <property type="entry name" value="REPLICATION PROTEIN A-RELATED"/>
    <property type="match status" value="1"/>
</dbReference>
<dbReference type="PIRSF" id="PIRSF036949">
    <property type="entry name" value="RPA32"/>
    <property type="match status" value="1"/>
</dbReference>
<dbReference type="InterPro" id="IPR036390">
    <property type="entry name" value="WH_DNA-bd_sf"/>
</dbReference>
<evidence type="ECO:0000256" key="5">
    <source>
        <dbReference type="ARBA" id="ARBA00023242"/>
    </source>
</evidence>
<dbReference type="InParanoid" id="A0A1E1JSY4"/>
<dbReference type="EMBL" id="FJUW01000002">
    <property type="protein sequence ID" value="CZS88802.1"/>
    <property type="molecule type" value="Genomic_DNA"/>
</dbReference>
<accession>A0A1E1JSY4</accession>
<dbReference type="CDD" id="cd04478">
    <property type="entry name" value="RPA2_DBD_D"/>
    <property type="match status" value="1"/>
</dbReference>
<dbReference type="Proteomes" id="UP000178129">
    <property type="component" value="Unassembled WGS sequence"/>
</dbReference>
<dbReference type="InterPro" id="IPR036388">
    <property type="entry name" value="WH-like_DNA-bd_sf"/>
</dbReference>
<comment type="subcellular location">
    <subcellularLocation>
        <location evidence="1">Nucleus</location>
    </subcellularLocation>
</comment>
<evidence type="ECO:0000313" key="9">
    <source>
        <dbReference type="EMBL" id="CZS88802.1"/>
    </source>
</evidence>
<dbReference type="GO" id="GO:0000781">
    <property type="term" value="C:chromosome, telomeric region"/>
    <property type="evidence" value="ECO:0007669"/>
    <property type="project" value="TreeGrafter"/>
</dbReference>
<organism evidence="9 10">
    <name type="scientific">Rhynchosporium graminicola</name>
    <dbReference type="NCBI Taxonomy" id="2792576"/>
    <lineage>
        <taxon>Eukaryota</taxon>
        <taxon>Fungi</taxon>
        <taxon>Dikarya</taxon>
        <taxon>Ascomycota</taxon>
        <taxon>Pezizomycotina</taxon>
        <taxon>Leotiomycetes</taxon>
        <taxon>Helotiales</taxon>
        <taxon>Ploettnerulaceae</taxon>
        <taxon>Rhynchosporium</taxon>
    </lineage>
</organism>
<dbReference type="Gene3D" id="2.40.50.140">
    <property type="entry name" value="Nucleic acid-binding proteins"/>
    <property type="match status" value="1"/>
</dbReference>
<dbReference type="GO" id="GO:0005662">
    <property type="term" value="C:DNA replication factor A complex"/>
    <property type="evidence" value="ECO:0007669"/>
    <property type="project" value="TreeGrafter"/>
</dbReference>
<feature type="compositionally biased region" description="Gly residues" evidence="6">
    <location>
        <begin position="18"/>
        <end position="27"/>
    </location>
</feature>
<dbReference type="GO" id="GO:0003697">
    <property type="term" value="F:single-stranded DNA binding"/>
    <property type="evidence" value="ECO:0007669"/>
    <property type="project" value="TreeGrafter"/>
</dbReference>
<evidence type="ECO:0000256" key="1">
    <source>
        <dbReference type="ARBA" id="ARBA00004123"/>
    </source>
</evidence>